<proteinExistence type="predicted"/>
<sequence length="104" mass="12664">MTKEITHYRYTRGYNFFDYDNEHKIELIKFITKRETEKGYWISEVGSRFEKFVLKESRKRYAYPTKEEAFHNFKRRTQSALDISLNSVKSAKSFLKLTETFEIK</sequence>
<dbReference type="Proteomes" id="UP000693706">
    <property type="component" value="Segment"/>
</dbReference>
<reference evidence="1" key="1">
    <citation type="submission" date="2020-07" db="EMBL/GenBank/DDBJ databases">
        <title>Highly diverse flavobacterial phages as mortality factor during North Sea spring blooms.</title>
        <authorList>
            <person name="Bartlau N."/>
            <person name="Wichels A."/>
            <person name="Krohne G."/>
            <person name="Adriaenssens E.M."/>
            <person name="Heins A."/>
            <person name="Fuchs B.M."/>
            <person name="Amann R."/>
            <person name="Moraru C."/>
        </authorList>
    </citation>
    <scope>NUCLEOTIDE SEQUENCE</scope>
</reference>
<organism evidence="1 2">
    <name type="scientific">Olleya phage Harreka_1</name>
    <dbReference type="NCBI Taxonomy" id="2745673"/>
    <lineage>
        <taxon>Viruses</taxon>
        <taxon>Duplodnaviria</taxon>
        <taxon>Heunggongvirae</taxon>
        <taxon>Uroviricota</taxon>
        <taxon>Caudoviricetes</taxon>
        <taxon>Aggregaviridae</taxon>
        <taxon>Harrekavirus</taxon>
        <taxon>Harrekavirus harreka</taxon>
    </lineage>
</organism>
<name>A0A8E5E9H4_9CAUD</name>
<accession>A0A8E5E9H4</accession>
<protein>
    <submittedName>
        <fullName evidence="1">Uncharacterized protein</fullName>
    </submittedName>
</protein>
<evidence type="ECO:0000313" key="2">
    <source>
        <dbReference type="Proteomes" id="UP000693706"/>
    </source>
</evidence>
<gene>
    <name evidence="1" type="ORF">Harreka1_51</name>
</gene>
<keyword evidence="2" id="KW-1185">Reference proteome</keyword>
<dbReference type="EMBL" id="MT732457">
    <property type="protein sequence ID" value="QQV90458.1"/>
    <property type="molecule type" value="Genomic_DNA"/>
</dbReference>
<evidence type="ECO:0000313" key="1">
    <source>
        <dbReference type="EMBL" id="QQV90458.1"/>
    </source>
</evidence>